<dbReference type="FunFam" id="1.10.10.200:FF:000002">
    <property type="entry name" value="Probable transcriptional regulatory protein CLM62_37755"/>
    <property type="match status" value="1"/>
</dbReference>
<evidence type="ECO:0000256" key="4">
    <source>
        <dbReference type="ARBA" id="ARBA00023125"/>
    </source>
</evidence>
<dbReference type="InterPro" id="IPR029072">
    <property type="entry name" value="YebC-like"/>
</dbReference>
<protein>
    <recommendedName>
        <fullName evidence="6">Probable transcriptional regulatory protein HMPREF1863_01012</fullName>
    </recommendedName>
</protein>
<dbReference type="Gene3D" id="1.10.10.200">
    <property type="match status" value="1"/>
</dbReference>
<name>A0A134AGG3_9FIRM</name>
<dbReference type="EMBL" id="LSDG01000027">
    <property type="protein sequence ID" value="KXB66630.1"/>
    <property type="molecule type" value="Genomic_DNA"/>
</dbReference>
<feature type="domain" description="TACO1/YebC-like N-terminal" evidence="9">
    <location>
        <begin position="5"/>
        <end position="75"/>
    </location>
</feature>
<evidence type="ECO:0000256" key="6">
    <source>
        <dbReference type="HAMAP-Rule" id="MF_00693"/>
    </source>
</evidence>
<dbReference type="SUPFAM" id="SSF75625">
    <property type="entry name" value="YebC-like"/>
    <property type="match status" value="1"/>
</dbReference>
<dbReference type="InterPro" id="IPR048300">
    <property type="entry name" value="TACO1_YebC-like_2nd/3rd_dom"/>
</dbReference>
<dbReference type="NCBIfam" id="TIGR01033">
    <property type="entry name" value="YebC/PmpR family DNA-binding transcriptional regulator"/>
    <property type="match status" value="1"/>
</dbReference>
<dbReference type="PANTHER" id="PTHR12532">
    <property type="entry name" value="TRANSLATIONAL ACTIVATOR OF CYTOCHROME C OXIDASE 1"/>
    <property type="match status" value="1"/>
</dbReference>
<evidence type="ECO:0000256" key="5">
    <source>
        <dbReference type="ARBA" id="ARBA00023163"/>
    </source>
</evidence>
<dbReference type="GO" id="GO:0006355">
    <property type="term" value="P:regulation of DNA-templated transcription"/>
    <property type="evidence" value="ECO:0007669"/>
    <property type="project" value="UniProtKB-UniRule"/>
</dbReference>
<keyword evidence="5 6" id="KW-0804">Transcription</keyword>
<dbReference type="RefSeq" id="WP_068367873.1">
    <property type="nucleotide sequence ID" value="NZ_CAIJCT010000010.1"/>
</dbReference>
<comment type="subcellular location">
    <subcellularLocation>
        <location evidence="6">Cytoplasm</location>
    </subcellularLocation>
</comment>
<evidence type="ECO:0000256" key="7">
    <source>
        <dbReference type="SAM" id="MobiDB-lite"/>
    </source>
</evidence>
<reference evidence="11" key="1">
    <citation type="submission" date="2016-01" db="EMBL/GenBank/DDBJ databases">
        <authorList>
            <person name="Mitreva M."/>
            <person name="Pepin K.H."/>
            <person name="Mihindukulasuriya K.A."/>
            <person name="Fulton R."/>
            <person name="Fronick C."/>
            <person name="O'Laughlin M."/>
            <person name="Miner T."/>
            <person name="Herter B."/>
            <person name="Rosa B.A."/>
            <person name="Cordes M."/>
            <person name="Tomlinson C."/>
            <person name="Wollam A."/>
            <person name="Palsikar V.B."/>
            <person name="Mardis E.R."/>
            <person name="Wilson R.K."/>
        </authorList>
    </citation>
    <scope>NUCLEOTIDE SEQUENCE [LARGE SCALE GENOMIC DNA]</scope>
    <source>
        <strain evidence="11">DNF00729</strain>
    </source>
</reference>
<keyword evidence="11" id="KW-1185">Reference proteome</keyword>
<dbReference type="Proteomes" id="UP000070442">
    <property type="component" value="Unassembled WGS sequence"/>
</dbReference>
<dbReference type="Pfam" id="PF20772">
    <property type="entry name" value="TACO1_YebC_N"/>
    <property type="match status" value="1"/>
</dbReference>
<dbReference type="PATRIC" id="fig|755172.3.peg.971"/>
<dbReference type="InterPro" id="IPR017856">
    <property type="entry name" value="Integrase-like_N"/>
</dbReference>
<evidence type="ECO:0000259" key="8">
    <source>
        <dbReference type="Pfam" id="PF01709"/>
    </source>
</evidence>
<accession>A0A134AGG3</accession>
<dbReference type="GO" id="GO:0005829">
    <property type="term" value="C:cytosol"/>
    <property type="evidence" value="ECO:0007669"/>
    <property type="project" value="TreeGrafter"/>
</dbReference>
<dbReference type="InterPro" id="IPR049083">
    <property type="entry name" value="TACO1_YebC_N"/>
</dbReference>
<evidence type="ECO:0000256" key="2">
    <source>
        <dbReference type="ARBA" id="ARBA00022490"/>
    </source>
</evidence>
<dbReference type="PANTHER" id="PTHR12532:SF6">
    <property type="entry name" value="TRANSCRIPTIONAL REGULATORY PROTEIN YEBC-RELATED"/>
    <property type="match status" value="1"/>
</dbReference>
<evidence type="ECO:0000256" key="1">
    <source>
        <dbReference type="ARBA" id="ARBA00008724"/>
    </source>
</evidence>
<evidence type="ECO:0000313" key="11">
    <source>
        <dbReference type="Proteomes" id="UP000070442"/>
    </source>
</evidence>
<dbReference type="NCBIfam" id="NF001030">
    <property type="entry name" value="PRK00110.1"/>
    <property type="match status" value="1"/>
</dbReference>
<evidence type="ECO:0000259" key="9">
    <source>
        <dbReference type="Pfam" id="PF20772"/>
    </source>
</evidence>
<comment type="caution">
    <text evidence="10">The sequence shown here is derived from an EMBL/GenBank/DDBJ whole genome shotgun (WGS) entry which is preliminary data.</text>
</comment>
<evidence type="ECO:0000313" key="10">
    <source>
        <dbReference type="EMBL" id="KXB66630.1"/>
    </source>
</evidence>
<feature type="domain" description="TACO1/YebC-like second and third" evidence="8">
    <location>
        <begin position="82"/>
        <end position="239"/>
    </location>
</feature>
<feature type="region of interest" description="Disordered" evidence="7">
    <location>
        <begin position="1"/>
        <end position="21"/>
    </location>
</feature>
<proteinExistence type="inferred from homology"/>
<dbReference type="GO" id="GO:0003677">
    <property type="term" value="F:DNA binding"/>
    <property type="evidence" value="ECO:0007669"/>
    <property type="project" value="UniProtKB-UniRule"/>
</dbReference>
<gene>
    <name evidence="10" type="ORF">HMPREF1863_01012</name>
</gene>
<keyword evidence="3 6" id="KW-0805">Transcription regulation</keyword>
<dbReference type="NCBIfam" id="NF009044">
    <property type="entry name" value="PRK12378.1"/>
    <property type="match status" value="1"/>
</dbReference>
<keyword evidence="4 6" id="KW-0238">DNA-binding</keyword>
<dbReference type="OrthoDB" id="9781053at2"/>
<dbReference type="Gene3D" id="3.30.70.980">
    <property type="match status" value="2"/>
</dbReference>
<keyword evidence="2 6" id="KW-0963">Cytoplasm</keyword>
<evidence type="ECO:0000256" key="3">
    <source>
        <dbReference type="ARBA" id="ARBA00023015"/>
    </source>
</evidence>
<dbReference type="InterPro" id="IPR026564">
    <property type="entry name" value="Transcrip_reg_TACO1-like_dom3"/>
</dbReference>
<dbReference type="AlphaFoldDB" id="A0A134AGG3"/>
<dbReference type="Pfam" id="PF01709">
    <property type="entry name" value="Transcrip_reg"/>
    <property type="match status" value="1"/>
</dbReference>
<comment type="similarity">
    <text evidence="1 6">Belongs to the TACO1 family.</text>
</comment>
<dbReference type="HAMAP" id="MF_00693">
    <property type="entry name" value="Transcrip_reg_TACO1"/>
    <property type="match status" value="1"/>
</dbReference>
<feature type="compositionally biased region" description="Basic residues" evidence="7">
    <location>
        <begin position="1"/>
        <end position="14"/>
    </location>
</feature>
<dbReference type="STRING" id="755172.HMPREF1863_01012"/>
<organism evidence="10 11">
    <name type="scientific">Aedoeadaptatus coxii</name>
    <dbReference type="NCBI Taxonomy" id="755172"/>
    <lineage>
        <taxon>Bacteria</taxon>
        <taxon>Bacillati</taxon>
        <taxon>Bacillota</taxon>
        <taxon>Tissierellia</taxon>
        <taxon>Tissierellales</taxon>
        <taxon>Peptoniphilaceae</taxon>
        <taxon>Aedoeadaptatus</taxon>
    </lineage>
</organism>
<dbReference type="InterPro" id="IPR002876">
    <property type="entry name" value="Transcrip_reg_TACO1-like"/>
</dbReference>
<sequence length="247" mass="27412">MSGHSKWHNIKNKKGKADAKRGKIFTKMARKIAVAVKEGGADPEYNPSLKAAIDSAKAENMPNDNIERAIKKAAGDGDNDHFESVTYEGYGPSGIAVMVLCLTDNRNRTAPDVRHAFDKHGGNLGTDGSVAFMFDKKGQFGIELTDDMDSEVLEMDAIDAGAEDIQVDEDGVLIVTEPEDYGDVRKALEEKGYSFAISEITYIPQTTTVLEDPEDRKKMRKLIDQLEENDDVQEVIHNWENDDEDEE</sequence>